<keyword evidence="2" id="KW-1185">Reference proteome</keyword>
<reference evidence="1" key="1">
    <citation type="submission" date="2023-04" db="EMBL/GenBank/DDBJ databases">
        <title>Genome Encyclopedia of Bacteria and Archaea VI: Functional Genomics of Type Strains.</title>
        <authorList>
            <person name="Whitman W."/>
        </authorList>
    </citation>
    <scope>NUCLEOTIDE SEQUENCE</scope>
    <source>
        <strain evidence="1">Enz.4-51</strain>
    </source>
</reference>
<evidence type="ECO:0000313" key="1">
    <source>
        <dbReference type="EMBL" id="MDH6504773.1"/>
    </source>
</evidence>
<accession>A0AA43S6I8</accession>
<organism evidence="1 2">
    <name type="scientific">Polynucleobacter sphagniphilus</name>
    <dbReference type="NCBI Taxonomy" id="1743169"/>
    <lineage>
        <taxon>Bacteria</taxon>
        <taxon>Pseudomonadati</taxon>
        <taxon>Pseudomonadota</taxon>
        <taxon>Betaproteobacteria</taxon>
        <taxon>Burkholderiales</taxon>
        <taxon>Burkholderiaceae</taxon>
        <taxon>Polynucleobacter</taxon>
    </lineage>
</organism>
<dbReference type="RefSeq" id="WP_280757016.1">
    <property type="nucleotide sequence ID" value="NZ_JARXXW010000015.1"/>
</dbReference>
<protein>
    <submittedName>
        <fullName evidence="1">Uncharacterized protein</fullName>
    </submittedName>
</protein>
<evidence type="ECO:0000313" key="2">
    <source>
        <dbReference type="Proteomes" id="UP001161160"/>
    </source>
</evidence>
<dbReference type="Proteomes" id="UP001161160">
    <property type="component" value="Unassembled WGS sequence"/>
</dbReference>
<dbReference type="AlphaFoldDB" id="A0AA43S6I8"/>
<comment type="caution">
    <text evidence="1">The sequence shown here is derived from an EMBL/GenBank/DDBJ whole genome shotgun (WGS) entry which is preliminary data.</text>
</comment>
<dbReference type="EMBL" id="JARXYA010000014">
    <property type="protein sequence ID" value="MDH6504773.1"/>
    <property type="molecule type" value="Genomic_DNA"/>
</dbReference>
<sequence>MSDFQYADVITKIYVTNGIVRLELANNKMNDQGQIELIESGTLVLHLNGFLNLKQQMEQLTQKLIEDKVLVSNNAPAKKTKSSK</sequence>
<name>A0AA43S6I8_9BURK</name>
<gene>
    <name evidence="1" type="ORF">M2127_002102</name>
</gene>
<proteinExistence type="predicted"/>